<evidence type="ECO:0000313" key="3">
    <source>
        <dbReference type="Proteomes" id="UP000034544"/>
    </source>
</evidence>
<keyword evidence="1" id="KW-0812">Transmembrane</keyword>
<gene>
    <name evidence="2" type="ORF">UU59_C0037G0002</name>
</gene>
<keyword evidence="1" id="KW-0472">Membrane</keyword>
<name>A0A0G0W252_UNCKA</name>
<keyword evidence="1" id="KW-1133">Transmembrane helix</keyword>
<sequence>MLTTGHIAASYLISQSTQKNRQSLTTIDILFVILCGNIFDLDFAIPPLFDLPGGIHHSLPTHTPLAGIILFALLYLAFKNKFSKSVFVLAGAAMLSHLLLDDLNYFLGLLRLDKGSATLPQIQWEYPFNFGRKQSLIDAIRYYQQNPTNNTEVLNIYLKSKLFLIEIVTITVALFVLLRQKLKHKVVNQNSR</sequence>
<dbReference type="InterPro" id="IPR007404">
    <property type="entry name" value="YdjM-like"/>
</dbReference>
<feature type="transmembrane region" description="Helical" evidence="1">
    <location>
        <begin position="29"/>
        <end position="49"/>
    </location>
</feature>
<dbReference type="EMBL" id="LCBF01000037">
    <property type="protein sequence ID" value="KKS06017.1"/>
    <property type="molecule type" value="Genomic_DNA"/>
</dbReference>
<dbReference type="Pfam" id="PF04307">
    <property type="entry name" value="YdjM"/>
    <property type="match status" value="1"/>
</dbReference>
<dbReference type="AlphaFoldDB" id="A0A0G0W252"/>
<comment type="caution">
    <text evidence="2">The sequence shown here is derived from an EMBL/GenBank/DDBJ whole genome shotgun (WGS) entry which is preliminary data.</text>
</comment>
<reference evidence="2 3" key="1">
    <citation type="journal article" date="2015" name="Nature">
        <title>rRNA introns, odd ribosomes, and small enigmatic genomes across a large radiation of phyla.</title>
        <authorList>
            <person name="Brown C.T."/>
            <person name="Hug L.A."/>
            <person name="Thomas B.C."/>
            <person name="Sharon I."/>
            <person name="Castelle C.J."/>
            <person name="Singh A."/>
            <person name="Wilkins M.J."/>
            <person name="Williams K.H."/>
            <person name="Banfield J.F."/>
        </authorList>
    </citation>
    <scope>NUCLEOTIDE SEQUENCE [LARGE SCALE GENOMIC DNA]</scope>
</reference>
<organism evidence="2 3">
    <name type="scientific">candidate division WWE3 bacterium GW2011_GWE1_41_27</name>
    <dbReference type="NCBI Taxonomy" id="1619131"/>
    <lineage>
        <taxon>Bacteria</taxon>
        <taxon>Katanobacteria</taxon>
    </lineage>
</organism>
<feature type="transmembrane region" description="Helical" evidence="1">
    <location>
        <begin position="61"/>
        <end position="78"/>
    </location>
</feature>
<proteinExistence type="predicted"/>
<accession>A0A0G0W252</accession>
<feature type="transmembrane region" description="Helical" evidence="1">
    <location>
        <begin position="85"/>
        <end position="107"/>
    </location>
</feature>
<evidence type="ECO:0000313" key="2">
    <source>
        <dbReference type="EMBL" id="KKS06017.1"/>
    </source>
</evidence>
<feature type="transmembrane region" description="Helical" evidence="1">
    <location>
        <begin position="156"/>
        <end position="178"/>
    </location>
</feature>
<protein>
    <recommendedName>
        <fullName evidence="4">Membrane-bound metal-dependent hydrolase</fullName>
    </recommendedName>
</protein>
<evidence type="ECO:0000256" key="1">
    <source>
        <dbReference type="SAM" id="Phobius"/>
    </source>
</evidence>
<evidence type="ECO:0008006" key="4">
    <source>
        <dbReference type="Google" id="ProtNLM"/>
    </source>
</evidence>
<dbReference type="Proteomes" id="UP000034544">
    <property type="component" value="Unassembled WGS sequence"/>
</dbReference>